<dbReference type="InterPro" id="IPR041373">
    <property type="entry name" value="RT_RNaseH"/>
</dbReference>
<name>A0A978UFN2_ZIZJJ</name>
<dbReference type="EMBL" id="JAEACU010000012">
    <property type="protein sequence ID" value="KAH7513575.1"/>
    <property type="molecule type" value="Genomic_DNA"/>
</dbReference>
<dbReference type="GO" id="GO:0003964">
    <property type="term" value="F:RNA-directed DNA polymerase activity"/>
    <property type="evidence" value="ECO:0007669"/>
    <property type="project" value="UniProtKB-KW"/>
</dbReference>
<keyword evidence="5" id="KW-0378">Hydrolase</keyword>
<evidence type="ECO:0000259" key="7">
    <source>
        <dbReference type="Pfam" id="PF17917"/>
    </source>
</evidence>
<dbReference type="GO" id="GO:0004519">
    <property type="term" value="F:endonuclease activity"/>
    <property type="evidence" value="ECO:0007669"/>
    <property type="project" value="UniProtKB-KW"/>
</dbReference>
<dbReference type="Pfam" id="PF17921">
    <property type="entry name" value="Integrase_H2C2"/>
    <property type="match status" value="1"/>
</dbReference>
<dbReference type="InterPro" id="IPR043502">
    <property type="entry name" value="DNA/RNA_pol_sf"/>
</dbReference>
<keyword evidence="6" id="KW-0695">RNA-directed DNA polymerase</keyword>
<dbReference type="CDD" id="cd09274">
    <property type="entry name" value="RNase_HI_RT_Ty3"/>
    <property type="match status" value="1"/>
</dbReference>
<protein>
    <recommendedName>
        <fullName evidence="11">Reverse transcriptase RNase H-like domain-containing protein</fullName>
    </recommendedName>
</protein>
<dbReference type="PANTHER" id="PTHR34072">
    <property type="entry name" value="ENZYMATIC POLYPROTEIN-RELATED"/>
    <property type="match status" value="1"/>
</dbReference>
<dbReference type="Pfam" id="PF17917">
    <property type="entry name" value="RT_RNaseH"/>
    <property type="match status" value="1"/>
</dbReference>
<evidence type="ECO:0000256" key="4">
    <source>
        <dbReference type="ARBA" id="ARBA00022759"/>
    </source>
</evidence>
<dbReference type="InterPro" id="IPR041588">
    <property type="entry name" value="Integrase_H2C2"/>
</dbReference>
<keyword evidence="2" id="KW-0548">Nucleotidyltransferase</keyword>
<sequence>MVKSDAHGNGIRAILMQQERPIAYHNEALKVFTLTLSTYEKEMLAIIKAIQKWHPYLLKKPFIVQTDQRILKFLMEQRITTPTQVRWLPKLMGYQYSIEYKKSKNNCGADALSQQVDITCHAISLPRLNWRDILKEEVLIDHYYNRFPIAMQLLCYSCLQHDGIWFRGGRICLSPTSASLPVLLAKYHCSLVAGHFRYTRTLSGLKKDFYCPGMKASVINASNQIAPNH</sequence>
<proteinExistence type="predicted"/>
<evidence type="ECO:0000256" key="6">
    <source>
        <dbReference type="ARBA" id="ARBA00022918"/>
    </source>
</evidence>
<evidence type="ECO:0000256" key="3">
    <source>
        <dbReference type="ARBA" id="ARBA00022722"/>
    </source>
</evidence>
<keyword evidence="3" id="KW-0540">Nuclease</keyword>
<evidence type="ECO:0000313" key="9">
    <source>
        <dbReference type="EMBL" id="KAH7513575.1"/>
    </source>
</evidence>
<evidence type="ECO:0000259" key="8">
    <source>
        <dbReference type="Pfam" id="PF17921"/>
    </source>
</evidence>
<evidence type="ECO:0000313" key="10">
    <source>
        <dbReference type="Proteomes" id="UP000813462"/>
    </source>
</evidence>
<evidence type="ECO:0000256" key="2">
    <source>
        <dbReference type="ARBA" id="ARBA00022695"/>
    </source>
</evidence>
<dbReference type="PANTHER" id="PTHR34072:SF55">
    <property type="entry name" value="DNA_RNA POLYMERASES SUPERFAMILY PROTEIN"/>
    <property type="match status" value="1"/>
</dbReference>
<reference evidence="9" key="1">
    <citation type="journal article" date="2021" name="Front. Plant Sci.">
        <title>Chromosome-Scale Genome Assembly for Chinese Sour Jujube and Insights Into Its Genome Evolution and Domestication Signature.</title>
        <authorList>
            <person name="Shen L.-Y."/>
            <person name="Luo H."/>
            <person name="Wang X.-L."/>
            <person name="Wang X.-M."/>
            <person name="Qiu X.-J."/>
            <person name="Liu H."/>
            <person name="Zhou S.-S."/>
            <person name="Jia K.-H."/>
            <person name="Nie S."/>
            <person name="Bao Y.-T."/>
            <person name="Zhang R.-G."/>
            <person name="Yun Q.-Z."/>
            <person name="Chai Y.-H."/>
            <person name="Lu J.-Y."/>
            <person name="Li Y."/>
            <person name="Zhao S.-W."/>
            <person name="Mao J.-F."/>
            <person name="Jia S.-G."/>
            <person name="Mao Y.-M."/>
        </authorList>
    </citation>
    <scope>NUCLEOTIDE SEQUENCE</scope>
    <source>
        <strain evidence="9">AT0</strain>
        <tissue evidence="9">Leaf</tissue>
    </source>
</reference>
<keyword evidence="1" id="KW-0808">Transferase</keyword>
<dbReference type="Proteomes" id="UP000813462">
    <property type="component" value="Unassembled WGS sequence"/>
</dbReference>
<dbReference type="SUPFAM" id="SSF56672">
    <property type="entry name" value="DNA/RNA polymerases"/>
    <property type="match status" value="1"/>
</dbReference>
<organism evidence="9 10">
    <name type="scientific">Ziziphus jujuba var. spinosa</name>
    <dbReference type="NCBI Taxonomy" id="714518"/>
    <lineage>
        <taxon>Eukaryota</taxon>
        <taxon>Viridiplantae</taxon>
        <taxon>Streptophyta</taxon>
        <taxon>Embryophyta</taxon>
        <taxon>Tracheophyta</taxon>
        <taxon>Spermatophyta</taxon>
        <taxon>Magnoliopsida</taxon>
        <taxon>eudicotyledons</taxon>
        <taxon>Gunneridae</taxon>
        <taxon>Pentapetalae</taxon>
        <taxon>rosids</taxon>
        <taxon>fabids</taxon>
        <taxon>Rosales</taxon>
        <taxon>Rhamnaceae</taxon>
        <taxon>Paliureae</taxon>
        <taxon>Ziziphus</taxon>
    </lineage>
</organism>
<evidence type="ECO:0000256" key="1">
    <source>
        <dbReference type="ARBA" id="ARBA00022679"/>
    </source>
</evidence>
<dbReference type="GO" id="GO:0016787">
    <property type="term" value="F:hydrolase activity"/>
    <property type="evidence" value="ECO:0007669"/>
    <property type="project" value="UniProtKB-KW"/>
</dbReference>
<gene>
    <name evidence="9" type="ORF">FEM48_Zijuj12G0214800</name>
</gene>
<evidence type="ECO:0000256" key="5">
    <source>
        <dbReference type="ARBA" id="ARBA00022801"/>
    </source>
</evidence>
<accession>A0A978UFN2</accession>
<feature type="domain" description="Integrase zinc-binding" evidence="8">
    <location>
        <begin position="183"/>
        <end position="220"/>
    </location>
</feature>
<feature type="domain" description="Reverse transcriptase RNase H-like" evidence="7">
    <location>
        <begin position="2"/>
        <end position="94"/>
    </location>
</feature>
<dbReference type="AlphaFoldDB" id="A0A978UFN2"/>
<keyword evidence="4" id="KW-0255">Endonuclease</keyword>
<comment type="caution">
    <text evidence="9">The sequence shown here is derived from an EMBL/GenBank/DDBJ whole genome shotgun (WGS) entry which is preliminary data.</text>
</comment>
<evidence type="ECO:0008006" key="11">
    <source>
        <dbReference type="Google" id="ProtNLM"/>
    </source>
</evidence>